<dbReference type="EMBL" id="CP003481">
    <property type="protein sequence ID" value="AFI05471.1"/>
    <property type="molecule type" value="Genomic_DNA"/>
</dbReference>
<dbReference type="Proteomes" id="UP000005013">
    <property type="component" value="Chromosome"/>
</dbReference>
<dbReference type="PATRIC" id="fig|1163745.3.peg.472"/>
<dbReference type="AlphaFoldDB" id="I0ERA2"/>
<gene>
    <name evidence="1" type="ordered locus">HCD_02245</name>
</gene>
<dbReference type="HOGENOM" id="CLU_2825178_0_0_7"/>
<organism evidence="1 2">
    <name type="scientific">Helicobacter cetorum (strain ATCC BAA-540 / CCUG 52418 / MIT 99-5656)</name>
    <dbReference type="NCBI Taxonomy" id="1163745"/>
    <lineage>
        <taxon>Bacteria</taxon>
        <taxon>Pseudomonadati</taxon>
        <taxon>Campylobacterota</taxon>
        <taxon>Epsilonproteobacteria</taxon>
        <taxon>Campylobacterales</taxon>
        <taxon>Helicobacteraceae</taxon>
        <taxon>Helicobacter</taxon>
    </lineage>
</organism>
<dbReference type="KEGG" id="hcm:HCD_02245"/>
<keyword evidence="2" id="KW-1185">Reference proteome</keyword>
<sequence>MDTLENNRHILEEKLGISCELKTNGTSKNYFYKYKGFTITLYSTGKIQVQGKECAEKDTLKQEIDG</sequence>
<evidence type="ECO:0000313" key="1">
    <source>
        <dbReference type="EMBL" id="AFI05471.1"/>
    </source>
</evidence>
<accession>I0ERA2</accession>
<name>I0ERA2_HELCM</name>
<protein>
    <submittedName>
        <fullName evidence="1">Uncharacterized protein</fullName>
    </submittedName>
</protein>
<proteinExistence type="predicted"/>
<reference evidence="1 2" key="1">
    <citation type="journal article" date="2013" name="PLoS ONE">
        <title>Sequence Divergence and Conservation in Genomes ofHelicobacter cetorum Strains from a Dolphin and a Whale.</title>
        <authorList>
            <person name="Kersulyte D."/>
            <person name="Rossi M."/>
            <person name="Berg D.E."/>
        </authorList>
    </citation>
    <scope>NUCLEOTIDE SEQUENCE [LARGE SCALE GENOMIC DNA]</scope>
    <source>
        <strain evidence="1 2">MIT 99-5656</strain>
    </source>
</reference>
<evidence type="ECO:0000313" key="2">
    <source>
        <dbReference type="Proteomes" id="UP000005013"/>
    </source>
</evidence>